<evidence type="ECO:0000313" key="4">
    <source>
        <dbReference type="Proteomes" id="UP000474757"/>
    </source>
</evidence>
<dbReference type="PANTHER" id="PTHR30537:SF3">
    <property type="entry name" value="TRANSCRIPTIONAL REGULATORY PROTEIN"/>
    <property type="match status" value="1"/>
</dbReference>
<dbReference type="InterPro" id="IPR036388">
    <property type="entry name" value="WH-like_DNA-bd_sf"/>
</dbReference>
<dbReference type="Proteomes" id="UP000474757">
    <property type="component" value="Unassembled WGS sequence"/>
</dbReference>
<name>A0A6B2JPL0_9RHOB</name>
<evidence type="ECO:0000256" key="1">
    <source>
        <dbReference type="ARBA" id="ARBA00009437"/>
    </source>
</evidence>
<feature type="domain" description="HTH lysR-type" evidence="2">
    <location>
        <begin position="10"/>
        <end position="66"/>
    </location>
</feature>
<dbReference type="EMBL" id="JAAGAB010000002">
    <property type="protein sequence ID" value="NDV00617.1"/>
    <property type="molecule type" value="Genomic_DNA"/>
</dbReference>
<dbReference type="InterPro" id="IPR058163">
    <property type="entry name" value="LysR-type_TF_proteobact-type"/>
</dbReference>
<sequence length="319" mass="33603">MSGGTRRQGNWDDLRYVVAVAETGSVTAAAKRLDVNHATVLRRITAFEEAHGTLVFRREATGYVVLPEQIHLIERAREAARAMEAVSLAARGAGGGPAPLRLTSTDSLCQSVLPEILAELGAEGLPIDLHAANHHVDLGRLAADLTIRPARALPDSLRGTKATSLGFAVYAAPGGAESWLALRGLLGKAVPPEWMGEVVGERPVRGGADSFPVLARMAATGMGRAMLPCILGDAEPGLRRLPFDLSHIALPIWVATHAELVEAPRLVAVKARLVQGLRARSEALLGWPLLRATGAGESLLGAGLPKPRAQGPQPVRPGQ</sequence>
<dbReference type="InterPro" id="IPR000847">
    <property type="entry name" value="LysR_HTH_N"/>
</dbReference>
<dbReference type="GO" id="GO:0006351">
    <property type="term" value="P:DNA-templated transcription"/>
    <property type="evidence" value="ECO:0007669"/>
    <property type="project" value="TreeGrafter"/>
</dbReference>
<comment type="similarity">
    <text evidence="1">Belongs to the LysR transcriptional regulatory family.</text>
</comment>
<dbReference type="GO" id="GO:0043565">
    <property type="term" value="F:sequence-specific DNA binding"/>
    <property type="evidence" value="ECO:0007669"/>
    <property type="project" value="TreeGrafter"/>
</dbReference>
<dbReference type="PANTHER" id="PTHR30537">
    <property type="entry name" value="HTH-TYPE TRANSCRIPTIONAL REGULATOR"/>
    <property type="match status" value="1"/>
</dbReference>
<comment type="caution">
    <text evidence="3">The sequence shown here is derived from an EMBL/GenBank/DDBJ whole genome shotgun (WGS) entry which is preliminary data.</text>
</comment>
<reference evidence="3 4" key="1">
    <citation type="submission" date="2020-02" db="EMBL/GenBank/DDBJ databases">
        <title>Pseudoroseicyclus tamarix, sp. nov., isolated from offshore sediment of a Tamarix chinensis forest.</title>
        <authorList>
            <person name="Gai Y."/>
        </authorList>
    </citation>
    <scope>NUCLEOTIDE SEQUENCE [LARGE SCALE GENOMIC DNA]</scope>
    <source>
        <strain evidence="3 4">CLL3-39</strain>
    </source>
</reference>
<dbReference type="PROSITE" id="PS50931">
    <property type="entry name" value="HTH_LYSR"/>
    <property type="match status" value="1"/>
</dbReference>
<dbReference type="SUPFAM" id="SSF46785">
    <property type="entry name" value="Winged helix' DNA-binding domain"/>
    <property type="match status" value="1"/>
</dbReference>
<keyword evidence="4" id="KW-1185">Reference proteome</keyword>
<dbReference type="SUPFAM" id="SSF53850">
    <property type="entry name" value="Periplasmic binding protein-like II"/>
    <property type="match status" value="1"/>
</dbReference>
<dbReference type="Gene3D" id="1.10.10.10">
    <property type="entry name" value="Winged helix-like DNA-binding domain superfamily/Winged helix DNA-binding domain"/>
    <property type="match status" value="1"/>
</dbReference>
<dbReference type="AlphaFoldDB" id="A0A6B2JPL0"/>
<dbReference type="RefSeq" id="WP_163891283.1">
    <property type="nucleotide sequence ID" value="NZ_JAAFYS010000002.1"/>
</dbReference>
<organism evidence="3 4">
    <name type="scientific">Pseudoroseicyclus tamaricis</name>
    <dbReference type="NCBI Taxonomy" id="2705421"/>
    <lineage>
        <taxon>Bacteria</taxon>
        <taxon>Pseudomonadati</taxon>
        <taxon>Pseudomonadota</taxon>
        <taxon>Alphaproteobacteria</taxon>
        <taxon>Rhodobacterales</taxon>
        <taxon>Paracoccaceae</taxon>
        <taxon>Pseudoroseicyclus</taxon>
    </lineage>
</organism>
<protein>
    <submittedName>
        <fullName evidence="3">LysR family transcriptional regulator</fullName>
    </submittedName>
</protein>
<evidence type="ECO:0000313" key="3">
    <source>
        <dbReference type="EMBL" id="NDV00617.1"/>
    </source>
</evidence>
<gene>
    <name evidence="3" type="ORF">GZA08_06505</name>
</gene>
<dbReference type="GO" id="GO:0003700">
    <property type="term" value="F:DNA-binding transcription factor activity"/>
    <property type="evidence" value="ECO:0007669"/>
    <property type="project" value="InterPro"/>
</dbReference>
<evidence type="ECO:0000259" key="2">
    <source>
        <dbReference type="PROSITE" id="PS50931"/>
    </source>
</evidence>
<proteinExistence type="inferred from homology"/>
<dbReference type="Pfam" id="PF00126">
    <property type="entry name" value="HTH_1"/>
    <property type="match status" value="1"/>
</dbReference>
<accession>A0A6B2JPL0</accession>
<dbReference type="InterPro" id="IPR036390">
    <property type="entry name" value="WH_DNA-bd_sf"/>
</dbReference>